<dbReference type="Gene3D" id="3.40.50.300">
    <property type="entry name" value="P-loop containing nucleotide triphosphate hydrolases"/>
    <property type="match status" value="2"/>
</dbReference>
<dbReference type="Pfam" id="PF08352">
    <property type="entry name" value="oligo_HPY"/>
    <property type="match status" value="2"/>
</dbReference>
<dbReference type="GO" id="GO:0015833">
    <property type="term" value="P:peptide transport"/>
    <property type="evidence" value="ECO:0007669"/>
    <property type="project" value="InterPro"/>
</dbReference>
<dbReference type="PROSITE" id="PS50893">
    <property type="entry name" value="ABC_TRANSPORTER_2"/>
    <property type="match status" value="2"/>
</dbReference>
<dbReference type="InterPro" id="IPR050319">
    <property type="entry name" value="ABC_transp_ATP-bind"/>
</dbReference>
<evidence type="ECO:0000313" key="6">
    <source>
        <dbReference type="EMBL" id="WEK14906.1"/>
    </source>
</evidence>
<proteinExistence type="inferred from homology"/>
<evidence type="ECO:0000256" key="2">
    <source>
        <dbReference type="ARBA" id="ARBA00022448"/>
    </source>
</evidence>
<reference evidence="6" key="1">
    <citation type="submission" date="2023-03" db="EMBL/GenBank/DDBJ databases">
        <title>Andean soil-derived lignocellulolytic bacterial consortium as a source of novel taxa and putative plastic-active enzymes.</title>
        <authorList>
            <person name="Diaz-Garcia L."/>
            <person name="Chuvochina M."/>
            <person name="Feuerriegel G."/>
            <person name="Bunk B."/>
            <person name="Sproer C."/>
            <person name="Streit W.R."/>
            <person name="Rodriguez L.M."/>
            <person name="Overmann J."/>
            <person name="Jimenez D.J."/>
        </authorList>
    </citation>
    <scope>NUCLEOTIDE SEQUENCE</scope>
    <source>
        <strain evidence="6">MAG 4610</strain>
    </source>
</reference>
<dbReference type="Proteomes" id="UP001213972">
    <property type="component" value="Chromosome"/>
</dbReference>
<organism evidence="6 7">
    <name type="scientific">Candidatus Microbacterium phytovorans</name>
    <dbReference type="NCBI Taxonomy" id="3121374"/>
    <lineage>
        <taxon>Bacteria</taxon>
        <taxon>Bacillati</taxon>
        <taxon>Actinomycetota</taxon>
        <taxon>Actinomycetes</taxon>
        <taxon>Micrococcales</taxon>
        <taxon>Microbacteriaceae</taxon>
        <taxon>Microbacterium</taxon>
    </lineage>
</organism>
<dbReference type="SUPFAM" id="SSF52540">
    <property type="entry name" value="P-loop containing nucleoside triphosphate hydrolases"/>
    <property type="match status" value="2"/>
</dbReference>
<dbReference type="CDD" id="cd03257">
    <property type="entry name" value="ABC_NikE_OppD_transporters"/>
    <property type="match status" value="2"/>
</dbReference>
<feature type="domain" description="ABC transporter" evidence="5">
    <location>
        <begin position="4"/>
        <end position="250"/>
    </location>
</feature>
<dbReference type="GO" id="GO:0005524">
    <property type="term" value="F:ATP binding"/>
    <property type="evidence" value="ECO:0007669"/>
    <property type="project" value="UniProtKB-KW"/>
</dbReference>
<accession>A0AAJ5W2F7</accession>
<comment type="similarity">
    <text evidence="1">Belongs to the ABC transporter superfamily.</text>
</comment>
<keyword evidence="3" id="KW-0547">Nucleotide-binding</keyword>
<name>A0AAJ5W2F7_9MICO</name>
<gene>
    <name evidence="6" type="ORF">P0Y48_06870</name>
</gene>
<protein>
    <submittedName>
        <fullName evidence="6">ABC transporter ATP-binding protein</fullName>
    </submittedName>
</protein>
<feature type="domain" description="ABC transporter" evidence="5">
    <location>
        <begin position="277"/>
        <end position="517"/>
    </location>
</feature>
<evidence type="ECO:0000256" key="1">
    <source>
        <dbReference type="ARBA" id="ARBA00005417"/>
    </source>
</evidence>
<dbReference type="EMBL" id="CP119321">
    <property type="protein sequence ID" value="WEK14906.1"/>
    <property type="molecule type" value="Genomic_DNA"/>
</dbReference>
<dbReference type="PANTHER" id="PTHR43776:SF7">
    <property type="entry name" value="D,D-DIPEPTIDE TRANSPORT ATP-BINDING PROTEIN DDPF-RELATED"/>
    <property type="match status" value="1"/>
</dbReference>
<dbReference type="InterPro" id="IPR003439">
    <property type="entry name" value="ABC_transporter-like_ATP-bd"/>
</dbReference>
<dbReference type="InterPro" id="IPR027417">
    <property type="entry name" value="P-loop_NTPase"/>
</dbReference>
<evidence type="ECO:0000256" key="3">
    <source>
        <dbReference type="ARBA" id="ARBA00022741"/>
    </source>
</evidence>
<dbReference type="GO" id="GO:0016887">
    <property type="term" value="F:ATP hydrolysis activity"/>
    <property type="evidence" value="ECO:0007669"/>
    <property type="project" value="InterPro"/>
</dbReference>
<dbReference type="Pfam" id="PF00005">
    <property type="entry name" value="ABC_tran"/>
    <property type="match status" value="2"/>
</dbReference>
<evidence type="ECO:0000256" key="4">
    <source>
        <dbReference type="ARBA" id="ARBA00022840"/>
    </source>
</evidence>
<dbReference type="PANTHER" id="PTHR43776">
    <property type="entry name" value="TRANSPORT ATP-BINDING PROTEIN"/>
    <property type="match status" value="1"/>
</dbReference>
<keyword evidence="2" id="KW-0813">Transport</keyword>
<sequence length="538" mass="56891">MNGVTIRGLAVTGPGGDTVAPFDADVPAGGMLAVIGESGSGKTLSAKSLVGLLPRGFRARGTLSVGEREIDLATPPARWSGIRGRVVALLLQDPFTSLSPVHRCGDQIAWTIEAARGVRLRGRERQDAVARRLAEVKLPERVARAYPHELSGGMRQRVAIAAAVASDPQLLIADEPTTALDASNQAEVLDALGALQRTRGLPVILISHDLGVVRGRADEVLVMRHGDIVERGRTADVLTRPQHPYTRALVAADPALTPVADGSGVRAETAADPDPLVQVRGLGKTFGEREVLRGVDLDVAAGAIAGIVGESGSGKSTLARCIAGLEQEDAGTIAFGGAALPPGRRSRTPDQMQIVFQDPYSSLNPMMTIGAILREALDAARRTRRSTEAGTDVDTVASLLETVGLDPAFASRRPSDLSGGQRQRVAIARALAPRPRLLICDESVSALDVSVQAQILALFRRLREERGITILFISHDLAVVRTLADTVTVMWDGEVVEHGDCADVLGNPRHPFTQTLVAAAARESTTAARPHPQESTHD</sequence>
<keyword evidence="4 6" id="KW-0067">ATP-binding</keyword>
<evidence type="ECO:0000313" key="7">
    <source>
        <dbReference type="Proteomes" id="UP001213972"/>
    </source>
</evidence>
<dbReference type="InterPro" id="IPR013563">
    <property type="entry name" value="Oligopep_ABC_C"/>
</dbReference>
<dbReference type="SMART" id="SM00382">
    <property type="entry name" value="AAA"/>
    <property type="match status" value="2"/>
</dbReference>
<dbReference type="InterPro" id="IPR003593">
    <property type="entry name" value="AAA+_ATPase"/>
</dbReference>
<dbReference type="PROSITE" id="PS00211">
    <property type="entry name" value="ABC_TRANSPORTER_1"/>
    <property type="match status" value="2"/>
</dbReference>
<dbReference type="AlphaFoldDB" id="A0AAJ5W2F7"/>
<evidence type="ECO:0000259" key="5">
    <source>
        <dbReference type="PROSITE" id="PS50893"/>
    </source>
</evidence>
<dbReference type="InterPro" id="IPR017871">
    <property type="entry name" value="ABC_transporter-like_CS"/>
</dbReference>
<dbReference type="GO" id="GO:0055085">
    <property type="term" value="P:transmembrane transport"/>
    <property type="evidence" value="ECO:0007669"/>
    <property type="project" value="UniProtKB-ARBA"/>
</dbReference>